<dbReference type="KEGG" id="lmat:92517337"/>
<dbReference type="PROSITE" id="PS50011">
    <property type="entry name" value="PROTEIN_KINASE_DOM"/>
    <property type="match status" value="1"/>
</dbReference>
<dbReference type="InterPro" id="IPR011009">
    <property type="entry name" value="Kinase-like_dom_sf"/>
</dbReference>
<dbReference type="EMBL" id="JAFEUZ010000004">
    <property type="protein sequence ID" value="KAG5487500.1"/>
    <property type="molecule type" value="Genomic_DNA"/>
</dbReference>
<reference evidence="9" key="1">
    <citation type="journal article" date="2021" name="Microbiol. Resour. Announc.">
        <title>LGAAP: Leishmaniinae Genome Assembly and Annotation Pipeline.</title>
        <authorList>
            <person name="Almutairi H."/>
            <person name="Urbaniak M.D."/>
            <person name="Bates M.D."/>
            <person name="Jariyapan N."/>
            <person name="Kwakye-Nuako G."/>
            <person name="Thomaz-Soccol V."/>
            <person name="Al-Salem W.S."/>
            <person name="Dillon R.J."/>
            <person name="Bates P.A."/>
            <person name="Gatherer D."/>
        </authorList>
    </citation>
    <scope>NUCLEOTIDE SEQUENCE [LARGE SCALE GENOMIC DNA]</scope>
</reference>
<keyword evidence="1" id="KW-0723">Serine/threonine-protein kinase</keyword>
<keyword evidence="9" id="KW-1185">Reference proteome</keyword>
<evidence type="ECO:0000313" key="8">
    <source>
        <dbReference type="EMBL" id="KAG5487500.1"/>
    </source>
</evidence>
<evidence type="ECO:0000256" key="6">
    <source>
        <dbReference type="SAM" id="MobiDB-lite"/>
    </source>
</evidence>
<keyword evidence="5" id="KW-0067">ATP-binding</keyword>
<dbReference type="Pfam" id="PF00069">
    <property type="entry name" value="Pkinase"/>
    <property type="match status" value="2"/>
</dbReference>
<evidence type="ECO:0000256" key="1">
    <source>
        <dbReference type="ARBA" id="ARBA00022527"/>
    </source>
</evidence>
<dbReference type="RefSeq" id="XP_067181432.1">
    <property type="nucleotide sequence ID" value="XM_067324825.1"/>
</dbReference>
<dbReference type="PROSITE" id="PS00108">
    <property type="entry name" value="PROTEIN_KINASE_ST"/>
    <property type="match status" value="1"/>
</dbReference>
<dbReference type="InterPro" id="IPR000719">
    <property type="entry name" value="Prot_kinase_dom"/>
</dbReference>
<organism evidence="8 9">
    <name type="scientific">Leishmania martiniquensis</name>
    <dbReference type="NCBI Taxonomy" id="1580590"/>
    <lineage>
        <taxon>Eukaryota</taxon>
        <taxon>Discoba</taxon>
        <taxon>Euglenozoa</taxon>
        <taxon>Kinetoplastea</taxon>
        <taxon>Metakinetoplastina</taxon>
        <taxon>Trypanosomatida</taxon>
        <taxon>Trypanosomatidae</taxon>
        <taxon>Leishmaniinae</taxon>
        <taxon>Leishmania</taxon>
    </lineage>
</organism>
<gene>
    <name evidence="8" type="ORF">LSCM1_07455</name>
</gene>
<dbReference type="OrthoDB" id="40902at2759"/>
<proteinExistence type="predicted"/>
<dbReference type="Proteomes" id="UP000673552">
    <property type="component" value="Unassembled WGS sequence"/>
</dbReference>
<evidence type="ECO:0000313" key="9">
    <source>
        <dbReference type="Proteomes" id="UP000673552"/>
    </source>
</evidence>
<dbReference type="Gene3D" id="1.10.510.10">
    <property type="entry name" value="Transferase(Phosphotransferase) domain 1"/>
    <property type="match status" value="1"/>
</dbReference>
<dbReference type="AlphaFoldDB" id="A0A836HNP9"/>
<dbReference type="GeneID" id="92517337"/>
<keyword evidence="4" id="KW-0418">Kinase</keyword>
<feature type="domain" description="Protein kinase" evidence="7">
    <location>
        <begin position="1"/>
        <end position="360"/>
    </location>
</feature>
<dbReference type="GO" id="GO:0004674">
    <property type="term" value="F:protein serine/threonine kinase activity"/>
    <property type="evidence" value="ECO:0007669"/>
    <property type="project" value="UniProtKB-KW"/>
</dbReference>
<dbReference type="InterPro" id="IPR030616">
    <property type="entry name" value="Aur-like"/>
</dbReference>
<name>A0A836HNP9_9TRYP</name>
<evidence type="ECO:0000259" key="7">
    <source>
        <dbReference type="PROSITE" id="PS50011"/>
    </source>
</evidence>
<evidence type="ECO:0000256" key="5">
    <source>
        <dbReference type="ARBA" id="ARBA00022840"/>
    </source>
</evidence>
<dbReference type="GO" id="GO:0005524">
    <property type="term" value="F:ATP binding"/>
    <property type="evidence" value="ECO:0007669"/>
    <property type="project" value="UniProtKB-KW"/>
</dbReference>
<evidence type="ECO:0000256" key="2">
    <source>
        <dbReference type="ARBA" id="ARBA00022679"/>
    </source>
</evidence>
<feature type="region of interest" description="Disordered" evidence="6">
    <location>
        <begin position="21"/>
        <end position="53"/>
    </location>
</feature>
<accession>A0A836HNP9</accession>
<comment type="caution">
    <text evidence="8">The sequence shown here is derived from an EMBL/GenBank/DDBJ whole genome shotgun (WGS) entry which is preliminary data.</text>
</comment>
<dbReference type="SMART" id="SM00220">
    <property type="entry name" value="S_TKc"/>
    <property type="match status" value="1"/>
</dbReference>
<evidence type="ECO:0000256" key="4">
    <source>
        <dbReference type="ARBA" id="ARBA00022777"/>
    </source>
</evidence>
<sequence>MEQATGGEVWDLLQAYSRRQRGGEAGAHRSEPCASSHCNAGVQRRSRRKSDSTKAAVAAATAGDDEDVELISVGGPLPEFLVKILIAQVVEAVLHLHTMGIIHRDLKLENLMLHRPFDRYALNALQLQMLVHQLRAYAQQRRASGACTSAAFVTHVCEDGSGAVEFTNPLSVLHTVHVPRHLWPVVKITDFGLSRVLDQLQTHPFESVGTLHGFPEMASQDTDVGVAAATEAMPERVKLIYSRNDATTSCGTPIYAAPEVTDPTLRPDKVGYSAAVDMYSVGVIAYALLTGRAPFPSRAHPRRPHGPPVVDYDAPLRCRRHRRGCQAVPPTFPAARRRCHRRGRSAVPPLALLLLTCGYLRYPSSSRCASRCSKNTPRRQLRLPPPRSTRGSGIDTSKRWRRVCSVRSRSVPRRRVALATATPRQLAPSSTPPWNSSACHSPPTRTCVRRAGWRWTLIASCTSPRKPLRLVQRQMCPSVA</sequence>
<evidence type="ECO:0000256" key="3">
    <source>
        <dbReference type="ARBA" id="ARBA00022741"/>
    </source>
</evidence>
<dbReference type="InterPro" id="IPR008271">
    <property type="entry name" value="Ser/Thr_kinase_AS"/>
</dbReference>
<dbReference type="PANTHER" id="PTHR24350">
    <property type="entry name" value="SERINE/THREONINE-PROTEIN KINASE IAL-RELATED"/>
    <property type="match status" value="1"/>
</dbReference>
<feature type="region of interest" description="Disordered" evidence="6">
    <location>
        <begin position="371"/>
        <end position="396"/>
    </location>
</feature>
<protein>
    <recommendedName>
        <fullName evidence="7">Protein kinase domain-containing protein</fullName>
    </recommendedName>
</protein>
<reference evidence="9" key="2">
    <citation type="journal article" date="2021" name="Sci. Data">
        <title>Chromosome-scale genome sequencing, assembly and annotation of six genomes from subfamily Leishmaniinae.</title>
        <authorList>
            <person name="Almutairi H."/>
            <person name="Urbaniak M.D."/>
            <person name="Bates M.D."/>
            <person name="Jariyapan N."/>
            <person name="Kwakye-Nuako G."/>
            <person name="Thomaz Soccol V."/>
            <person name="Al-Salem W.S."/>
            <person name="Dillon R.J."/>
            <person name="Bates P.A."/>
            <person name="Gatherer D."/>
        </authorList>
    </citation>
    <scope>NUCLEOTIDE SEQUENCE [LARGE SCALE GENOMIC DNA]</scope>
</reference>
<keyword evidence="2" id="KW-0808">Transferase</keyword>
<dbReference type="SUPFAM" id="SSF56112">
    <property type="entry name" value="Protein kinase-like (PK-like)"/>
    <property type="match status" value="1"/>
</dbReference>
<keyword evidence="3" id="KW-0547">Nucleotide-binding</keyword>